<gene>
    <name evidence="3" type="ORF">GCK32_010833</name>
</gene>
<feature type="region of interest" description="Disordered" evidence="1">
    <location>
        <begin position="479"/>
        <end position="524"/>
    </location>
</feature>
<evidence type="ECO:0000259" key="2">
    <source>
        <dbReference type="Pfam" id="PF07002"/>
    </source>
</evidence>
<dbReference type="GO" id="GO:0005886">
    <property type="term" value="C:plasma membrane"/>
    <property type="evidence" value="ECO:0007669"/>
    <property type="project" value="TreeGrafter"/>
</dbReference>
<keyword evidence="4" id="KW-1185">Reference proteome</keyword>
<dbReference type="GO" id="GO:0071277">
    <property type="term" value="P:cellular response to calcium ion"/>
    <property type="evidence" value="ECO:0007669"/>
    <property type="project" value="TreeGrafter"/>
</dbReference>
<protein>
    <submittedName>
        <fullName evidence="3">CoPiNe domain protein Atypical</fullName>
    </submittedName>
</protein>
<comment type="caution">
    <text evidence="3">The sequence shown here is derived from an EMBL/GenBank/DDBJ whole genome shotgun (WGS) entry which is preliminary data.</text>
</comment>
<dbReference type="InterPro" id="IPR036465">
    <property type="entry name" value="vWFA_dom_sf"/>
</dbReference>
<dbReference type="PANTHER" id="PTHR10857:SF131">
    <property type="entry name" value="COPINE C-TERMINAL DOMAIN-CONTAINING PROTEIN"/>
    <property type="match status" value="1"/>
</dbReference>
<dbReference type="AlphaFoldDB" id="A0AAN8FEY7"/>
<evidence type="ECO:0000256" key="1">
    <source>
        <dbReference type="SAM" id="MobiDB-lite"/>
    </source>
</evidence>
<sequence>MGGDVTLMISGTDTFPNCSAIDIPDVFSIEYMFERPQPIRVELCEWTENEVTPLGSAYLLISEVVALGVVARNLNNEGTGAGVGQMSVGSTARPRPPPLLLQFEGKNFSRKIVPDSALLSFEVIRTEADNEKTILYKSEPLKHGSRVVWKAFTLPCQEIGDEKTRQLEFVCYFKDDKCRNSIAGSFTTTHYELRTAQEPFTLTNILYKGGQKLCAQFDVVKRSELTLCSFLDYISFGIVLNFAFAIDFSDSEVAQDPESQINFTNNVEFAIRSLGETFDEYNRTNVYTAYGFGARIPPLYRESHEFCLNLETDPTCTGIDGVVTAFRNTYMQTQPCTSAHFAHVIYHVAKIAQLSASRPEQIRPQYHILNVITRGAIDDIKETVQAAIFASKAPISVIFTGIGDRNLDEIERLGAGGKRLVFQGRKTDRDNLHYVNMTKVLLECDGSMDESKFTLSEKSLYQIPRQVATYFTKNGIVPVESHNPPTRKTSSETMYRPSTAQEVDESESCQRSATDHNSPEVPVVSVPPYAQENYEFIHRKTPSLNRNLRSMTITGDSVRNY</sequence>
<dbReference type="InterPro" id="IPR010734">
    <property type="entry name" value="Copine_C"/>
</dbReference>
<evidence type="ECO:0000313" key="3">
    <source>
        <dbReference type="EMBL" id="KAK5972822.1"/>
    </source>
</evidence>
<name>A0AAN8FEY7_TRICO</name>
<dbReference type="GO" id="GO:0005544">
    <property type="term" value="F:calcium-dependent phospholipid binding"/>
    <property type="evidence" value="ECO:0007669"/>
    <property type="project" value="InterPro"/>
</dbReference>
<evidence type="ECO:0000313" key="4">
    <source>
        <dbReference type="Proteomes" id="UP001331761"/>
    </source>
</evidence>
<feature type="domain" description="Copine C-terminal" evidence="2">
    <location>
        <begin position="264"/>
        <end position="476"/>
    </location>
</feature>
<dbReference type="Pfam" id="PF07002">
    <property type="entry name" value="Copine"/>
    <property type="match status" value="1"/>
</dbReference>
<dbReference type="Proteomes" id="UP001331761">
    <property type="component" value="Unassembled WGS sequence"/>
</dbReference>
<proteinExistence type="predicted"/>
<feature type="compositionally biased region" description="Polar residues" evidence="1">
    <location>
        <begin position="483"/>
        <end position="501"/>
    </location>
</feature>
<organism evidence="3 4">
    <name type="scientific">Trichostrongylus colubriformis</name>
    <name type="common">Black scour worm</name>
    <dbReference type="NCBI Taxonomy" id="6319"/>
    <lineage>
        <taxon>Eukaryota</taxon>
        <taxon>Metazoa</taxon>
        <taxon>Ecdysozoa</taxon>
        <taxon>Nematoda</taxon>
        <taxon>Chromadorea</taxon>
        <taxon>Rhabditida</taxon>
        <taxon>Rhabditina</taxon>
        <taxon>Rhabditomorpha</taxon>
        <taxon>Strongyloidea</taxon>
        <taxon>Trichostrongylidae</taxon>
        <taxon>Trichostrongylus</taxon>
    </lineage>
</organism>
<dbReference type="EMBL" id="WIXE01016242">
    <property type="protein sequence ID" value="KAK5972822.1"/>
    <property type="molecule type" value="Genomic_DNA"/>
</dbReference>
<dbReference type="SUPFAM" id="SSF53300">
    <property type="entry name" value="vWA-like"/>
    <property type="match status" value="1"/>
</dbReference>
<dbReference type="InterPro" id="IPR045052">
    <property type="entry name" value="Copine"/>
</dbReference>
<dbReference type="PANTHER" id="PTHR10857">
    <property type="entry name" value="COPINE"/>
    <property type="match status" value="1"/>
</dbReference>
<accession>A0AAN8FEY7</accession>
<reference evidence="3 4" key="1">
    <citation type="submission" date="2019-10" db="EMBL/GenBank/DDBJ databases">
        <title>Assembly and Annotation for the nematode Trichostrongylus colubriformis.</title>
        <authorList>
            <person name="Martin J."/>
        </authorList>
    </citation>
    <scope>NUCLEOTIDE SEQUENCE [LARGE SCALE GENOMIC DNA]</scope>
    <source>
        <strain evidence="3">G859</strain>
        <tissue evidence="3">Whole worm</tissue>
    </source>
</reference>